<name>A0A445B543_ARAHY</name>
<comment type="caution">
    <text evidence="6">The sequence shown here is derived from an EMBL/GenBank/DDBJ whole genome shotgun (WGS) entry which is preliminary data.</text>
</comment>
<dbReference type="AlphaFoldDB" id="A0A445B543"/>
<evidence type="ECO:0000313" key="7">
    <source>
        <dbReference type="Proteomes" id="UP000289738"/>
    </source>
</evidence>
<proteinExistence type="predicted"/>
<keyword evidence="3" id="KW-0862">Zinc</keyword>
<evidence type="ECO:0000256" key="2">
    <source>
        <dbReference type="ARBA" id="ARBA00022771"/>
    </source>
</evidence>
<evidence type="ECO:0000259" key="5">
    <source>
        <dbReference type="PROSITE" id="PS50966"/>
    </source>
</evidence>
<dbReference type="InterPro" id="IPR006564">
    <property type="entry name" value="Znf_PMZ"/>
</dbReference>
<protein>
    <recommendedName>
        <fullName evidence="5">SWIM-type domain-containing protein</fullName>
    </recommendedName>
</protein>
<feature type="domain" description="SWIM-type" evidence="5">
    <location>
        <begin position="79"/>
        <end position="117"/>
    </location>
</feature>
<dbReference type="PROSITE" id="PS50966">
    <property type="entry name" value="ZF_SWIM"/>
    <property type="match status" value="1"/>
</dbReference>
<reference evidence="6 7" key="1">
    <citation type="submission" date="2019-01" db="EMBL/GenBank/DDBJ databases">
        <title>Sequencing of cultivated peanut Arachis hypogaea provides insights into genome evolution and oil improvement.</title>
        <authorList>
            <person name="Chen X."/>
        </authorList>
    </citation>
    <scope>NUCLEOTIDE SEQUENCE [LARGE SCALE GENOMIC DNA]</scope>
    <source>
        <strain evidence="7">cv. Fuhuasheng</strain>
        <tissue evidence="6">Leaves</tissue>
    </source>
</reference>
<keyword evidence="2 4" id="KW-0863">Zinc-finger</keyword>
<dbReference type="Proteomes" id="UP000289738">
    <property type="component" value="Chromosome A10"/>
</dbReference>
<keyword evidence="7" id="KW-1185">Reference proteome</keyword>
<sequence>MEKDAIQKELANDVDSVRTYVQVNASGVGLTTNDIGHSKLRIPRICRTKESVAQSNKRKHRCGVVLTTNDMGHGKPMDPRICRTKEKTSMLASCSCMRIESFGIPCKHIVCVLVHEDIDELPRSLVLPRWT</sequence>
<organism evidence="6 7">
    <name type="scientific">Arachis hypogaea</name>
    <name type="common">Peanut</name>
    <dbReference type="NCBI Taxonomy" id="3818"/>
    <lineage>
        <taxon>Eukaryota</taxon>
        <taxon>Viridiplantae</taxon>
        <taxon>Streptophyta</taxon>
        <taxon>Embryophyta</taxon>
        <taxon>Tracheophyta</taxon>
        <taxon>Spermatophyta</taxon>
        <taxon>Magnoliopsida</taxon>
        <taxon>eudicotyledons</taxon>
        <taxon>Gunneridae</taxon>
        <taxon>Pentapetalae</taxon>
        <taxon>rosids</taxon>
        <taxon>fabids</taxon>
        <taxon>Fabales</taxon>
        <taxon>Fabaceae</taxon>
        <taxon>Papilionoideae</taxon>
        <taxon>50 kb inversion clade</taxon>
        <taxon>dalbergioids sensu lato</taxon>
        <taxon>Dalbergieae</taxon>
        <taxon>Pterocarpus clade</taxon>
        <taxon>Arachis</taxon>
    </lineage>
</organism>
<dbReference type="GO" id="GO:0008270">
    <property type="term" value="F:zinc ion binding"/>
    <property type="evidence" value="ECO:0007669"/>
    <property type="project" value="UniProtKB-KW"/>
</dbReference>
<evidence type="ECO:0000313" key="6">
    <source>
        <dbReference type="EMBL" id="RYR33746.1"/>
    </source>
</evidence>
<evidence type="ECO:0000256" key="3">
    <source>
        <dbReference type="ARBA" id="ARBA00022833"/>
    </source>
</evidence>
<evidence type="ECO:0000256" key="1">
    <source>
        <dbReference type="ARBA" id="ARBA00022723"/>
    </source>
</evidence>
<keyword evidence="1" id="KW-0479">Metal-binding</keyword>
<accession>A0A445B543</accession>
<dbReference type="Pfam" id="PF04434">
    <property type="entry name" value="SWIM"/>
    <property type="match status" value="1"/>
</dbReference>
<dbReference type="EMBL" id="SDMP01000010">
    <property type="protein sequence ID" value="RYR33746.1"/>
    <property type="molecule type" value="Genomic_DNA"/>
</dbReference>
<dbReference type="SMART" id="SM00575">
    <property type="entry name" value="ZnF_PMZ"/>
    <property type="match status" value="1"/>
</dbReference>
<gene>
    <name evidence="6" type="ORF">Ahy_A10g048374</name>
</gene>
<dbReference type="InterPro" id="IPR007527">
    <property type="entry name" value="Znf_SWIM"/>
</dbReference>
<evidence type="ECO:0000256" key="4">
    <source>
        <dbReference type="PROSITE-ProRule" id="PRU00325"/>
    </source>
</evidence>